<reference evidence="3 4" key="1">
    <citation type="journal article" date="2012" name="Appl. Environ. Microbiol.">
        <title>Draft genome sequence of a psychrotolerant sulfur-oxidizing bacterium, Sulfuricella denitrificans skB26, and proteomic insights into cold adaptation.</title>
        <authorList>
            <person name="Watanabe T."/>
            <person name="Kojima H."/>
            <person name="Fukui M."/>
        </authorList>
    </citation>
    <scope>NUCLEOTIDE SEQUENCE [LARGE SCALE GENOMIC DNA]</scope>
    <source>
        <strain evidence="4">skB26</strain>
    </source>
</reference>
<dbReference type="STRING" id="1163617.SCD_n02745"/>
<dbReference type="PANTHER" id="PTHR35038">
    <property type="entry name" value="DISSIMILATORY SULFITE REDUCTASE SIRA"/>
    <property type="match status" value="1"/>
</dbReference>
<feature type="transmembrane region" description="Helical" evidence="2">
    <location>
        <begin position="334"/>
        <end position="355"/>
    </location>
</feature>
<proteinExistence type="predicted"/>
<evidence type="ECO:0000313" key="4">
    <source>
        <dbReference type="Proteomes" id="UP000015559"/>
    </source>
</evidence>
<dbReference type="InterPro" id="IPR036280">
    <property type="entry name" value="Multihaem_cyt_sf"/>
</dbReference>
<evidence type="ECO:0000256" key="1">
    <source>
        <dbReference type="ARBA" id="ARBA00022729"/>
    </source>
</evidence>
<dbReference type="KEGG" id="sdr:SCD_n02745"/>
<keyword evidence="2" id="KW-1133">Transmembrane helix</keyword>
<accession>S6AB62</accession>
<organism evidence="3 4">
    <name type="scientific">Sulfuricella denitrificans (strain DSM 22764 / NBRC 105220 / skB26)</name>
    <dbReference type="NCBI Taxonomy" id="1163617"/>
    <lineage>
        <taxon>Bacteria</taxon>
        <taxon>Pseudomonadati</taxon>
        <taxon>Pseudomonadota</taxon>
        <taxon>Betaproteobacteria</taxon>
        <taxon>Nitrosomonadales</taxon>
        <taxon>Sulfuricellaceae</taxon>
        <taxon>Sulfuricella</taxon>
    </lineage>
</organism>
<protein>
    <submittedName>
        <fullName evidence="3">Cytochrome c family protein</fullName>
    </submittedName>
</protein>
<keyword evidence="2" id="KW-0472">Membrane</keyword>
<dbReference type="Proteomes" id="UP000015559">
    <property type="component" value="Chromosome"/>
</dbReference>
<dbReference type="Gene3D" id="3.90.10.10">
    <property type="entry name" value="Cytochrome C3"/>
    <property type="match status" value="1"/>
</dbReference>
<keyword evidence="4" id="KW-1185">Reference proteome</keyword>
<dbReference type="Gene3D" id="1.20.950.20">
    <property type="entry name" value="Transmembrane di-heme cytochromes, Chain C"/>
    <property type="match status" value="1"/>
</dbReference>
<evidence type="ECO:0000313" key="3">
    <source>
        <dbReference type="EMBL" id="BAN36545.1"/>
    </source>
</evidence>
<dbReference type="EMBL" id="AP013066">
    <property type="protein sequence ID" value="BAN36545.1"/>
    <property type="molecule type" value="Genomic_DNA"/>
</dbReference>
<dbReference type="SUPFAM" id="SSF48695">
    <property type="entry name" value="Multiheme cytochromes"/>
    <property type="match status" value="1"/>
</dbReference>
<dbReference type="HOGENOM" id="CLU_021306_0_0_4"/>
<dbReference type="InterPro" id="IPR051829">
    <property type="entry name" value="Multiheme_Cytochr_ET"/>
</dbReference>
<keyword evidence="2" id="KW-0812">Transmembrane</keyword>
<dbReference type="eggNOG" id="COG2864">
    <property type="taxonomic scope" value="Bacteria"/>
</dbReference>
<feature type="transmembrane region" description="Helical" evidence="2">
    <location>
        <begin position="626"/>
        <end position="648"/>
    </location>
</feature>
<evidence type="ECO:0000256" key="2">
    <source>
        <dbReference type="SAM" id="Phobius"/>
    </source>
</evidence>
<feature type="transmembrane region" description="Helical" evidence="2">
    <location>
        <begin position="540"/>
        <end position="565"/>
    </location>
</feature>
<feature type="transmembrane region" description="Helical" evidence="2">
    <location>
        <begin position="434"/>
        <end position="455"/>
    </location>
</feature>
<sequence length="651" mass="72722">MAGVLTTFPVTAADIQKAAHASQKLDNATCQTCHDGIKGKLEVPGADGEARPLHDIDPDKYGKSVHAKMECVACHTDITDNISPHQKSSAKAPDCAQCHQVLWDKAKQAGTTGSQPRLEIVAKNIAAYKKSFHARPNQDDPSQVNATCTQCHDTHGFNVPADKKSPQYAAWRKEVPALCGEKCHDEQLETYSESVHGKEVLDKNNAKAPVCTSCHTNHEITNTSLDSFKLLNNEACGSCHKENLKSYRDTYHGQVTKLGYVDTAKCYNCHGSHGILSAKDPKSKVHPNNRLKTCQECHDGKKKQLATAGFATFAPHANSHDFAKYPQVWISTKFMIALLIGVFAFFWLHSGLWYYREWQERKEHKNVPHVRTEGMLLNEKKFFQRFPVGWRIAHLAFALITMTLVLTGTAALFSHSAWAPVVAQALGGARGLALIHRVAAALFVGIFFIHFIYVMQRLLRDRRFRWFGPESLVPNWKDLSDMVGMFKWFVGKGEKPRFDRWTYFEKFDYWAVFWGVSIIGGSGLLLAFPTVTAAYLPGWIFNVATIVHGEEAFLAAVFLFTVHFFNNHFRPDKLPPPDIVMFTGTQSLEEFRREHPAQYQRLVDAGELDKYLVDAPSRPMTLGSKLLGLILIAIGLTLLVLVIVGFLGGAG</sequence>
<dbReference type="Gene3D" id="1.10.780.10">
    <property type="entry name" value="Hydroxylamine Oxidoreductase, Chain A, domain 1"/>
    <property type="match status" value="1"/>
</dbReference>
<keyword evidence="1" id="KW-0732">Signal</keyword>
<dbReference type="AlphaFoldDB" id="S6AB62"/>
<name>S6AB62_SULDS</name>
<feature type="transmembrane region" description="Helical" evidence="2">
    <location>
        <begin position="507"/>
        <end position="528"/>
    </location>
</feature>
<feature type="transmembrane region" description="Helical" evidence="2">
    <location>
        <begin position="392"/>
        <end position="414"/>
    </location>
</feature>
<gene>
    <name evidence="3" type="ORF">SCD_n02745</name>
</gene>